<feature type="transmembrane region" description="Helical" evidence="10">
    <location>
        <begin position="59"/>
        <end position="78"/>
    </location>
</feature>
<keyword evidence="3" id="KW-1003">Cell membrane</keyword>
<keyword evidence="6 10" id="KW-0472">Membrane</keyword>
<feature type="transmembrane region" description="Helical" evidence="10">
    <location>
        <begin position="33"/>
        <end position="50"/>
    </location>
</feature>
<dbReference type="GO" id="GO:0005886">
    <property type="term" value="C:plasma membrane"/>
    <property type="evidence" value="ECO:0007669"/>
    <property type="project" value="UniProtKB-SubCell"/>
</dbReference>
<dbReference type="Proteomes" id="UP000676194">
    <property type="component" value="Chromosome"/>
</dbReference>
<keyword evidence="5 10" id="KW-1133">Transmembrane helix</keyword>
<dbReference type="SUPFAM" id="SSF103481">
    <property type="entry name" value="Multidrug resistance efflux transporter EmrE"/>
    <property type="match status" value="1"/>
</dbReference>
<keyword evidence="4 9" id="KW-0812">Transmembrane</keyword>
<reference evidence="11" key="1">
    <citation type="submission" date="2021-05" db="EMBL/GenBank/DDBJ databases">
        <title>Complete genome sequence of the cellulolytic planctomycete Telmatocola sphagniphila SP2T and characterization of the first cellulase from planctomycetes.</title>
        <authorList>
            <person name="Rakitin A.L."/>
            <person name="Beletsky A.V."/>
            <person name="Naumoff D.G."/>
            <person name="Kulichevskaya I.S."/>
            <person name="Mardanov A.V."/>
            <person name="Ravin N.V."/>
            <person name="Dedysh S.N."/>
        </authorList>
    </citation>
    <scope>NUCLEOTIDE SEQUENCE</scope>
    <source>
        <strain evidence="11">SP2T</strain>
    </source>
</reference>
<accession>A0A8E6EXA9</accession>
<dbReference type="PANTHER" id="PTHR30561:SF0">
    <property type="entry name" value="GUANIDINIUM EXPORTER"/>
    <property type="match status" value="1"/>
</dbReference>
<dbReference type="EMBL" id="CP074694">
    <property type="protein sequence ID" value="QVL34900.1"/>
    <property type="molecule type" value="Genomic_DNA"/>
</dbReference>
<evidence type="ECO:0000313" key="12">
    <source>
        <dbReference type="Proteomes" id="UP000676194"/>
    </source>
</evidence>
<evidence type="ECO:0000256" key="2">
    <source>
        <dbReference type="ARBA" id="ARBA00022448"/>
    </source>
</evidence>
<dbReference type="PANTHER" id="PTHR30561">
    <property type="entry name" value="SMR FAMILY PROTON-DEPENDENT DRUG EFFLUX TRANSPORTER SUGE"/>
    <property type="match status" value="1"/>
</dbReference>
<evidence type="ECO:0000256" key="8">
    <source>
        <dbReference type="ARBA" id="ARBA00039168"/>
    </source>
</evidence>
<name>A0A8E6EXA9_9BACT</name>
<dbReference type="InterPro" id="IPR037185">
    <property type="entry name" value="EmrE-like"/>
</dbReference>
<gene>
    <name evidence="11" type="ORF">KIH39_11350</name>
</gene>
<dbReference type="AlphaFoldDB" id="A0A8E6EXA9"/>
<evidence type="ECO:0000256" key="7">
    <source>
        <dbReference type="ARBA" id="ARBA00038151"/>
    </source>
</evidence>
<dbReference type="FunFam" id="1.10.3730.20:FF:000001">
    <property type="entry name" value="Quaternary ammonium compound resistance transporter SugE"/>
    <property type="match status" value="1"/>
</dbReference>
<dbReference type="KEGG" id="tsph:KIH39_11350"/>
<dbReference type="Gene3D" id="1.10.3730.20">
    <property type="match status" value="1"/>
</dbReference>
<dbReference type="Pfam" id="PF00893">
    <property type="entry name" value="Multi_Drug_Res"/>
    <property type="match status" value="1"/>
</dbReference>
<dbReference type="InterPro" id="IPR000390">
    <property type="entry name" value="Small_drug/metabolite_transptr"/>
</dbReference>
<dbReference type="InterPro" id="IPR045324">
    <property type="entry name" value="Small_multidrug_res"/>
</dbReference>
<organism evidence="11 12">
    <name type="scientific">Telmatocola sphagniphila</name>
    <dbReference type="NCBI Taxonomy" id="1123043"/>
    <lineage>
        <taxon>Bacteria</taxon>
        <taxon>Pseudomonadati</taxon>
        <taxon>Planctomycetota</taxon>
        <taxon>Planctomycetia</taxon>
        <taxon>Gemmatales</taxon>
        <taxon>Gemmataceae</taxon>
    </lineage>
</organism>
<proteinExistence type="inferred from homology"/>
<protein>
    <recommendedName>
        <fullName evidence="8">Guanidinium exporter</fullName>
    </recommendedName>
</protein>
<feature type="transmembrane region" description="Helical" evidence="10">
    <location>
        <begin position="84"/>
        <end position="102"/>
    </location>
</feature>
<dbReference type="GO" id="GO:0022857">
    <property type="term" value="F:transmembrane transporter activity"/>
    <property type="evidence" value="ECO:0007669"/>
    <property type="project" value="InterPro"/>
</dbReference>
<evidence type="ECO:0000256" key="10">
    <source>
        <dbReference type="SAM" id="Phobius"/>
    </source>
</evidence>
<dbReference type="RefSeq" id="WP_213500376.1">
    <property type="nucleotide sequence ID" value="NZ_CP074694.1"/>
</dbReference>
<evidence type="ECO:0000256" key="4">
    <source>
        <dbReference type="ARBA" id="ARBA00022692"/>
    </source>
</evidence>
<evidence type="ECO:0000256" key="6">
    <source>
        <dbReference type="ARBA" id="ARBA00023136"/>
    </source>
</evidence>
<evidence type="ECO:0000256" key="1">
    <source>
        <dbReference type="ARBA" id="ARBA00004651"/>
    </source>
</evidence>
<evidence type="ECO:0000256" key="5">
    <source>
        <dbReference type="ARBA" id="ARBA00022989"/>
    </source>
</evidence>
<comment type="similarity">
    <text evidence="7">Belongs to the drug/metabolite transporter (DMT) superfamily. Small multidrug resistance (SMR) (TC 2.A.7.1) family. Gdx/SugE subfamily.</text>
</comment>
<sequence>MDWGWLILAGLLEVGWAVSMMYTDSFRKLWPTLITLITMFASVYCLTLALRSIPLGTGYTVWTGIGAVGTVLLGIVLFNESANLLRIIFVAIILLGIVGLKLSGEH</sequence>
<comment type="subcellular location">
    <subcellularLocation>
        <location evidence="1 9">Cell membrane</location>
        <topology evidence="1 9">Multi-pass membrane protein</topology>
    </subcellularLocation>
</comment>
<evidence type="ECO:0000256" key="3">
    <source>
        <dbReference type="ARBA" id="ARBA00022475"/>
    </source>
</evidence>
<evidence type="ECO:0000313" key="11">
    <source>
        <dbReference type="EMBL" id="QVL34900.1"/>
    </source>
</evidence>
<keyword evidence="12" id="KW-1185">Reference proteome</keyword>
<dbReference type="GO" id="GO:1990961">
    <property type="term" value="P:xenobiotic detoxification by transmembrane export across the plasma membrane"/>
    <property type="evidence" value="ECO:0007669"/>
    <property type="project" value="UniProtKB-ARBA"/>
</dbReference>
<evidence type="ECO:0000256" key="9">
    <source>
        <dbReference type="RuleBase" id="RU003942"/>
    </source>
</evidence>
<keyword evidence="2" id="KW-0813">Transport</keyword>